<keyword evidence="6" id="KW-0547">Nucleotide-binding</keyword>
<evidence type="ECO:0000256" key="4">
    <source>
        <dbReference type="ARBA" id="ARBA00022695"/>
    </source>
</evidence>
<evidence type="ECO:0000256" key="1">
    <source>
        <dbReference type="ARBA" id="ARBA00001946"/>
    </source>
</evidence>
<dbReference type="GO" id="GO:0005524">
    <property type="term" value="F:ATP binding"/>
    <property type="evidence" value="ECO:0007669"/>
    <property type="project" value="UniProtKB-KW"/>
</dbReference>
<dbReference type="Gene3D" id="3.30.460.10">
    <property type="entry name" value="Beta Polymerase, domain 2"/>
    <property type="match status" value="1"/>
</dbReference>
<evidence type="ECO:0000256" key="9">
    <source>
        <dbReference type="ARBA" id="ARBA00038276"/>
    </source>
</evidence>
<gene>
    <name evidence="11" type="ORF">S12H4_52828</name>
</gene>
<dbReference type="GO" id="GO:0016779">
    <property type="term" value="F:nucleotidyltransferase activity"/>
    <property type="evidence" value="ECO:0007669"/>
    <property type="project" value="UniProtKB-KW"/>
</dbReference>
<keyword evidence="8" id="KW-0460">Magnesium</keyword>
<evidence type="ECO:0000256" key="3">
    <source>
        <dbReference type="ARBA" id="ARBA00022679"/>
    </source>
</evidence>
<evidence type="ECO:0000256" key="7">
    <source>
        <dbReference type="ARBA" id="ARBA00022840"/>
    </source>
</evidence>
<accession>X1VBW8</accession>
<dbReference type="PANTHER" id="PTHR33571:SF14">
    <property type="entry name" value="PROTEIN ADENYLYLTRANSFERASE MJ0435-RELATED"/>
    <property type="match status" value="1"/>
</dbReference>
<evidence type="ECO:0000256" key="6">
    <source>
        <dbReference type="ARBA" id="ARBA00022741"/>
    </source>
</evidence>
<keyword evidence="3" id="KW-0808">Transferase</keyword>
<dbReference type="CDD" id="cd05403">
    <property type="entry name" value="NT_KNTase_like"/>
    <property type="match status" value="1"/>
</dbReference>
<feature type="non-terminal residue" evidence="11">
    <location>
        <position position="1"/>
    </location>
</feature>
<sequence>LGIFGSFVKGQEKADNSSDIDILINFKKGHKDFFNYMRLKYYLENLLGREVDLVIKEAVRPRLKERIFSEVEYV</sequence>
<keyword evidence="7" id="KW-0067">ATP-binding</keyword>
<keyword evidence="2" id="KW-1277">Toxin-antitoxin system</keyword>
<comment type="cofactor">
    <cofactor evidence="1">
        <name>Mg(2+)</name>
        <dbReference type="ChEBI" id="CHEBI:18420"/>
    </cofactor>
</comment>
<dbReference type="SUPFAM" id="SSF81301">
    <property type="entry name" value="Nucleotidyltransferase"/>
    <property type="match status" value="1"/>
</dbReference>
<keyword evidence="5" id="KW-0479">Metal-binding</keyword>
<dbReference type="EMBL" id="BARW01033559">
    <property type="protein sequence ID" value="GAJ11061.1"/>
    <property type="molecule type" value="Genomic_DNA"/>
</dbReference>
<comment type="caution">
    <text evidence="11">The sequence shown here is derived from an EMBL/GenBank/DDBJ whole genome shotgun (WGS) entry which is preliminary data.</text>
</comment>
<evidence type="ECO:0000256" key="2">
    <source>
        <dbReference type="ARBA" id="ARBA00022649"/>
    </source>
</evidence>
<dbReference type="GO" id="GO:0046872">
    <property type="term" value="F:metal ion binding"/>
    <property type="evidence" value="ECO:0007669"/>
    <property type="project" value="UniProtKB-KW"/>
</dbReference>
<evidence type="ECO:0000313" key="11">
    <source>
        <dbReference type="EMBL" id="GAJ11061.1"/>
    </source>
</evidence>
<name>X1VBW8_9ZZZZ</name>
<organism evidence="11">
    <name type="scientific">marine sediment metagenome</name>
    <dbReference type="NCBI Taxonomy" id="412755"/>
    <lineage>
        <taxon>unclassified sequences</taxon>
        <taxon>metagenomes</taxon>
        <taxon>ecological metagenomes</taxon>
    </lineage>
</organism>
<comment type="similarity">
    <text evidence="9">Belongs to the MntA antitoxin family.</text>
</comment>
<evidence type="ECO:0000259" key="10">
    <source>
        <dbReference type="Pfam" id="PF01909"/>
    </source>
</evidence>
<feature type="domain" description="Polymerase nucleotidyl transferase" evidence="10">
    <location>
        <begin position="2"/>
        <end position="73"/>
    </location>
</feature>
<dbReference type="PANTHER" id="PTHR33571">
    <property type="entry name" value="SSL8005 PROTEIN"/>
    <property type="match status" value="1"/>
</dbReference>
<proteinExistence type="inferred from homology"/>
<dbReference type="Pfam" id="PF01909">
    <property type="entry name" value="NTP_transf_2"/>
    <property type="match status" value="1"/>
</dbReference>
<dbReference type="InterPro" id="IPR052038">
    <property type="entry name" value="Type-VII_TA_antitoxin"/>
</dbReference>
<dbReference type="InterPro" id="IPR002934">
    <property type="entry name" value="Polymerase_NTP_transf_dom"/>
</dbReference>
<evidence type="ECO:0000256" key="5">
    <source>
        <dbReference type="ARBA" id="ARBA00022723"/>
    </source>
</evidence>
<dbReference type="InterPro" id="IPR043519">
    <property type="entry name" value="NT_sf"/>
</dbReference>
<protein>
    <recommendedName>
        <fullName evidence="10">Polymerase nucleotidyl transferase domain-containing protein</fullName>
    </recommendedName>
</protein>
<keyword evidence="4" id="KW-0548">Nucleotidyltransferase</keyword>
<evidence type="ECO:0000256" key="8">
    <source>
        <dbReference type="ARBA" id="ARBA00022842"/>
    </source>
</evidence>
<reference evidence="11" key="1">
    <citation type="journal article" date="2014" name="Front. Microbiol.">
        <title>High frequency of phylogenetically diverse reductive dehalogenase-homologous genes in deep subseafloor sedimentary metagenomes.</title>
        <authorList>
            <person name="Kawai M."/>
            <person name="Futagami T."/>
            <person name="Toyoda A."/>
            <person name="Takaki Y."/>
            <person name="Nishi S."/>
            <person name="Hori S."/>
            <person name="Arai W."/>
            <person name="Tsubouchi T."/>
            <person name="Morono Y."/>
            <person name="Uchiyama I."/>
            <person name="Ito T."/>
            <person name="Fujiyama A."/>
            <person name="Inagaki F."/>
            <person name="Takami H."/>
        </authorList>
    </citation>
    <scope>NUCLEOTIDE SEQUENCE</scope>
    <source>
        <strain evidence="11">Expedition CK06-06</strain>
    </source>
</reference>
<dbReference type="AlphaFoldDB" id="X1VBW8"/>